<accession>A0A9D9N1F7</accession>
<keyword evidence="1 8" id="KW-0963">Cytoplasm</keyword>
<comment type="similarity">
    <text evidence="8">Belongs to the KAE1 / TsaD family.</text>
</comment>
<dbReference type="AlphaFoldDB" id="A0A9D9N1F7"/>
<evidence type="ECO:0000256" key="3">
    <source>
        <dbReference type="ARBA" id="ARBA00022694"/>
    </source>
</evidence>
<comment type="cofactor">
    <cofactor evidence="8">
        <name>Fe(2+)</name>
        <dbReference type="ChEBI" id="CHEBI:29033"/>
    </cofactor>
    <text evidence="8">Binds 1 Fe(2+) ion per subunit.</text>
</comment>
<dbReference type="EC" id="2.3.1.234" evidence="8"/>
<dbReference type="HAMAP" id="MF_01445">
    <property type="entry name" value="TsaD"/>
    <property type="match status" value="1"/>
</dbReference>
<dbReference type="PANTHER" id="PTHR11735">
    <property type="entry name" value="TRNA N6-ADENOSINE THREONYLCARBAMOYLTRANSFERASE"/>
    <property type="match status" value="1"/>
</dbReference>
<keyword evidence="3 8" id="KW-0819">tRNA processing</keyword>
<dbReference type="PRINTS" id="PR00789">
    <property type="entry name" value="OSIALOPTASE"/>
</dbReference>
<evidence type="ECO:0000259" key="9">
    <source>
        <dbReference type="Pfam" id="PF00814"/>
    </source>
</evidence>
<comment type="catalytic activity">
    <reaction evidence="7 8">
        <text>L-threonylcarbamoyladenylate + adenosine(37) in tRNA = N(6)-L-threonylcarbamoyladenosine(37) in tRNA + AMP + H(+)</text>
        <dbReference type="Rhea" id="RHEA:37059"/>
        <dbReference type="Rhea" id="RHEA-COMP:10162"/>
        <dbReference type="Rhea" id="RHEA-COMP:10163"/>
        <dbReference type="ChEBI" id="CHEBI:15378"/>
        <dbReference type="ChEBI" id="CHEBI:73682"/>
        <dbReference type="ChEBI" id="CHEBI:74411"/>
        <dbReference type="ChEBI" id="CHEBI:74418"/>
        <dbReference type="ChEBI" id="CHEBI:456215"/>
        <dbReference type="EC" id="2.3.1.234"/>
    </reaction>
</comment>
<feature type="binding site" evidence="8">
    <location>
        <position position="300"/>
    </location>
    <ligand>
        <name>Fe cation</name>
        <dbReference type="ChEBI" id="CHEBI:24875"/>
    </ligand>
</feature>
<dbReference type="SUPFAM" id="SSF53067">
    <property type="entry name" value="Actin-like ATPase domain"/>
    <property type="match status" value="2"/>
</dbReference>
<dbReference type="PANTHER" id="PTHR11735:SF6">
    <property type="entry name" value="TRNA N6-ADENOSINE THREONYLCARBAMOYLTRANSFERASE, MITOCHONDRIAL"/>
    <property type="match status" value="1"/>
</dbReference>
<reference evidence="10" key="1">
    <citation type="submission" date="2020-10" db="EMBL/GenBank/DDBJ databases">
        <authorList>
            <person name="Gilroy R."/>
        </authorList>
    </citation>
    <scope>NUCLEOTIDE SEQUENCE</scope>
    <source>
        <strain evidence="10">10532</strain>
    </source>
</reference>
<evidence type="ECO:0000256" key="1">
    <source>
        <dbReference type="ARBA" id="ARBA00022490"/>
    </source>
</evidence>
<comment type="function">
    <text evidence="8">Required for the formation of a threonylcarbamoyl group on adenosine at position 37 (t(6)A37) in tRNAs that read codons beginning with adenine. Is involved in the transfer of the threonylcarbamoyl moiety of threonylcarbamoyl-AMP (TC-AMP) to the N6 group of A37, together with TsaE and TsaB. TsaD likely plays a direct catalytic role in this reaction.</text>
</comment>
<dbReference type="GO" id="GO:0002949">
    <property type="term" value="P:tRNA threonylcarbamoyladenosine modification"/>
    <property type="evidence" value="ECO:0007669"/>
    <property type="project" value="UniProtKB-UniRule"/>
</dbReference>
<protein>
    <recommendedName>
        <fullName evidence="8">tRNA N6-adenosine threonylcarbamoyltransferase</fullName>
        <ecNumber evidence="8">2.3.1.234</ecNumber>
    </recommendedName>
    <alternativeName>
        <fullName evidence="8">N6-L-threonylcarbamoyladenine synthase</fullName>
        <shortName evidence="8">t(6)A synthase</shortName>
    </alternativeName>
    <alternativeName>
        <fullName evidence="8">t(6)A37 threonylcarbamoyladenosine biosynthesis protein TsaD</fullName>
    </alternativeName>
    <alternativeName>
        <fullName evidence="8">tRNA threonylcarbamoyladenosine biosynthesis protein TsaD</fullName>
    </alternativeName>
</protein>
<dbReference type="GO" id="GO:0061711">
    <property type="term" value="F:tRNA N(6)-L-threonylcarbamoyladenine synthase activity"/>
    <property type="evidence" value="ECO:0007669"/>
    <property type="project" value="UniProtKB-EC"/>
</dbReference>
<organism evidence="10 11">
    <name type="scientific">Candidatus Gallitreponema excrementavium</name>
    <dbReference type="NCBI Taxonomy" id="2840840"/>
    <lineage>
        <taxon>Bacteria</taxon>
        <taxon>Pseudomonadati</taxon>
        <taxon>Spirochaetota</taxon>
        <taxon>Spirochaetia</taxon>
        <taxon>Spirochaetales</taxon>
        <taxon>Candidatus Gallitreponema</taxon>
    </lineage>
</organism>
<dbReference type="Pfam" id="PF00814">
    <property type="entry name" value="TsaD"/>
    <property type="match status" value="1"/>
</dbReference>
<dbReference type="InterPro" id="IPR017861">
    <property type="entry name" value="KAE1/TsaD"/>
</dbReference>
<feature type="binding site" evidence="8">
    <location>
        <position position="111"/>
    </location>
    <ligand>
        <name>Fe cation</name>
        <dbReference type="ChEBI" id="CHEBI:24875"/>
    </ligand>
</feature>
<evidence type="ECO:0000256" key="4">
    <source>
        <dbReference type="ARBA" id="ARBA00022723"/>
    </source>
</evidence>
<feature type="domain" description="Gcp-like" evidence="9">
    <location>
        <begin position="23"/>
        <end position="306"/>
    </location>
</feature>
<evidence type="ECO:0000256" key="5">
    <source>
        <dbReference type="ARBA" id="ARBA00023004"/>
    </source>
</evidence>
<dbReference type="InterPro" id="IPR022450">
    <property type="entry name" value="TsaD"/>
</dbReference>
<dbReference type="FunFam" id="3.30.420.40:FF:000040">
    <property type="entry name" value="tRNA N6-adenosine threonylcarbamoyltransferase"/>
    <property type="match status" value="1"/>
</dbReference>
<dbReference type="Gene3D" id="3.30.420.40">
    <property type="match status" value="2"/>
</dbReference>
<feature type="binding site" evidence="8">
    <location>
        <position position="183"/>
    </location>
    <ligand>
        <name>substrate</name>
    </ligand>
</feature>
<dbReference type="InterPro" id="IPR043129">
    <property type="entry name" value="ATPase_NBD"/>
</dbReference>
<reference evidence="10" key="2">
    <citation type="journal article" date="2021" name="PeerJ">
        <title>Extensive microbial diversity within the chicken gut microbiome revealed by metagenomics and culture.</title>
        <authorList>
            <person name="Gilroy R."/>
            <person name="Ravi A."/>
            <person name="Getino M."/>
            <person name="Pursley I."/>
            <person name="Horton D.L."/>
            <person name="Alikhan N.F."/>
            <person name="Baker D."/>
            <person name="Gharbi K."/>
            <person name="Hall N."/>
            <person name="Watson M."/>
            <person name="Adriaenssens E.M."/>
            <person name="Foster-Nyarko E."/>
            <person name="Jarju S."/>
            <person name="Secka A."/>
            <person name="Antonio M."/>
            <person name="Oren A."/>
            <person name="Chaudhuri R.R."/>
            <person name="La Ragione R."/>
            <person name="Hildebrand F."/>
            <person name="Pallen M.J."/>
        </authorList>
    </citation>
    <scope>NUCLEOTIDE SEQUENCE</scope>
    <source>
        <strain evidence="10">10532</strain>
    </source>
</reference>
<keyword evidence="6 8" id="KW-0012">Acyltransferase</keyword>
<keyword evidence="5 8" id="KW-0408">Iron</keyword>
<proteinExistence type="inferred from homology"/>
<comment type="subcellular location">
    <subcellularLocation>
        <location evidence="8">Cytoplasm</location>
    </subcellularLocation>
</comment>
<evidence type="ECO:0000256" key="2">
    <source>
        <dbReference type="ARBA" id="ARBA00022679"/>
    </source>
</evidence>
<dbReference type="GO" id="GO:0005506">
    <property type="term" value="F:iron ion binding"/>
    <property type="evidence" value="ECO:0007669"/>
    <property type="project" value="UniProtKB-UniRule"/>
</dbReference>
<feature type="binding site" evidence="8">
    <location>
        <begin position="133"/>
        <end position="137"/>
    </location>
    <ligand>
        <name>substrate</name>
    </ligand>
</feature>
<evidence type="ECO:0000256" key="6">
    <source>
        <dbReference type="ARBA" id="ARBA00023315"/>
    </source>
</evidence>
<evidence type="ECO:0000256" key="7">
    <source>
        <dbReference type="ARBA" id="ARBA00048117"/>
    </source>
</evidence>
<dbReference type="NCBIfam" id="TIGR03723">
    <property type="entry name" value="T6A_TsaD_YgjD"/>
    <property type="match status" value="1"/>
</dbReference>
<feature type="binding site" evidence="8">
    <location>
        <position position="275"/>
    </location>
    <ligand>
        <name>substrate</name>
    </ligand>
</feature>
<keyword evidence="2 8" id="KW-0808">Transferase</keyword>
<dbReference type="EMBL" id="JADIMM010000010">
    <property type="protein sequence ID" value="MBO8456680.1"/>
    <property type="molecule type" value="Genomic_DNA"/>
</dbReference>
<evidence type="ECO:0000313" key="10">
    <source>
        <dbReference type="EMBL" id="MBO8456680.1"/>
    </source>
</evidence>
<feature type="binding site" evidence="8">
    <location>
        <position position="115"/>
    </location>
    <ligand>
        <name>Fe cation</name>
        <dbReference type="ChEBI" id="CHEBI:24875"/>
    </ligand>
</feature>
<feature type="binding site" evidence="8">
    <location>
        <position position="179"/>
    </location>
    <ligand>
        <name>substrate</name>
    </ligand>
</feature>
<dbReference type="FunFam" id="3.30.420.40:FF:000012">
    <property type="entry name" value="tRNA N6-adenosine threonylcarbamoyltransferase"/>
    <property type="match status" value="1"/>
</dbReference>
<name>A0A9D9N1F7_9SPIR</name>
<evidence type="ECO:0000313" key="11">
    <source>
        <dbReference type="Proteomes" id="UP000823638"/>
    </source>
</evidence>
<dbReference type="GO" id="GO:0005737">
    <property type="term" value="C:cytoplasm"/>
    <property type="evidence" value="ECO:0007669"/>
    <property type="project" value="UniProtKB-SubCell"/>
</dbReference>
<dbReference type="Proteomes" id="UP000823638">
    <property type="component" value="Unassembled WGS sequence"/>
</dbReference>
<keyword evidence="4 8" id="KW-0479">Metal-binding</keyword>
<dbReference type="CDD" id="cd24133">
    <property type="entry name" value="ASKHA_NBD_TsaD_bac"/>
    <property type="match status" value="1"/>
</dbReference>
<evidence type="ECO:0000256" key="8">
    <source>
        <dbReference type="HAMAP-Rule" id="MF_01445"/>
    </source>
</evidence>
<sequence length="344" mass="37258">MNILGIESSCDETACAVVRDGREILSNVIATQIPFHLDYKGVVPEIASRKHTEWILPVVKLALKEAGLTLKDIDGIAATNRPGLMGALLVGFTFGKTLAWLTGKPFIAVNHMLGHMYAPHLENDISYPYIGLLVSGGHSIISRVNSFEDFEVLGTTIDDAVGEAFDKVAKFYDFGYPGGVAIDRLAKNGNPDAADFPIPVIHKGQTPYDVSYSGLKTAVINQIDQFWNKDYPKTPENIAAAFQETAVKILVQKVIKACKETGLKTVVAGGGVAANSRLRSLLGEEKEINCIFPSLRLCTDNGAMIAGVAYHYLKRGETSPFSTTCSPRVQMFKHGLSVKKQGGQ</sequence>
<gene>
    <name evidence="8 10" type="primary">tsaD</name>
    <name evidence="10" type="ORF">IAA81_00440</name>
</gene>
<dbReference type="InterPro" id="IPR000905">
    <property type="entry name" value="Gcp-like_dom"/>
</dbReference>
<dbReference type="NCBIfam" id="TIGR00329">
    <property type="entry name" value="gcp_kae1"/>
    <property type="match status" value="1"/>
</dbReference>
<feature type="binding site" evidence="8">
    <location>
        <position position="166"/>
    </location>
    <ligand>
        <name>substrate</name>
    </ligand>
</feature>
<comment type="caution">
    <text evidence="10">The sequence shown here is derived from an EMBL/GenBank/DDBJ whole genome shotgun (WGS) entry which is preliminary data.</text>
</comment>